<accession>A0A0N1H6M8</accession>
<dbReference type="VEuPathDB" id="FungiDB:AB675_9095"/>
<evidence type="ECO:0000313" key="3">
    <source>
        <dbReference type="EMBL" id="KPI41755.1"/>
    </source>
</evidence>
<dbReference type="PANTHER" id="PTHR37792:SF1">
    <property type="entry name" value="RIBONUCLEASE MRP PROTEIN SUBUNIT RMP1"/>
    <property type="match status" value="1"/>
</dbReference>
<gene>
    <name evidence="3" type="ORF">AB675_9095</name>
</gene>
<feature type="compositionally biased region" description="Polar residues" evidence="1">
    <location>
        <begin position="432"/>
        <end position="449"/>
    </location>
</feature>
<dbReference type="Proteomes" id="UP000038010">
    <property type="component" value="Unassembled WGS sequence"/>
</dbReference>
<feature type="region of interest" description="Disordered" evidence="1">
    <location>
        <begin position="1"/>
        <end position="110"/>
    </location>
</feature>
<dbReference type="EMBL" id="LFJN01000009">
    <property type="protein sequence ID" value="KPI41755.1"/>
    <property type="molecule type" value="Genomic_DNA"/>
</dbReference>
<dbReference type="OrthoDB" id="5414547at2759"/>
<dbReference type="PANTHER" id="PTHR37792">
    <property type="entry name" value="RIBONUCLEASE MRP PROTEIN SUBUNIT RMP1"/>
    <property type="match status" value="1"/>
</dbReference>
<evidence type="ECO:0000313" key="4">
    <source>
        <dbReference type="Proteomes" id="UP000038010"/>
    </source>
</evidence>
<dbReference type="RefSeq" id="XP_018001718.1">
    <property type="nucleotide sequence ID" value="XM_018149601.1"/>
</dbReference>
<dbReference type="GO" id="GO:0000466">
    <property type="term" value="P:maturation of 5.8S rRNA from tricistronic rRNA transcript (SSU-rRNA, 5.8S rRNA, LSU-rRNA)"/>
    <property type="evidence" value="ECO:0007669"/>
    <property type="project" value="TreeGrafter"/>
</dbReference>
<feature type="compositionally biased region" description="Basic residues" evidence="1">
    <location>
        <begin position="461"/>
        <end position="473"/>
    </location>
</feature>
<dbReference type="InterPro" id="IPR047205">
    <property type="entry name" value="RMP1"/>
</dbReference>
<dbReference type="CDD" id="cd22573">
    <property type="entry name" value="RMP1_RBD"/>
    <property type="match status" value="1"/>
</dbReference>
<dbReference type="STRING" id="1664694.A0A0N1H6M8"/>
<dbReference type="InterPro" id="IPR047204">
    <property type="entry name" value="RMP1_RBD"/>
</dbReference>
<protein>
    <recommendedName>
        <fullName evidence="2">RNase MRP protein 1 RNA binding domain-containing protein</fullName>
    </recommendedName>
</protein>
<dbReference type="Pfam" id="PF20945">
    <property type="entry name" value="RMP1"/>
    <property type="match status" value="1"/>
</dbReference>
<dbReference type="GO" id="GO:0042134">
    <property type="term" value="F:rRNA primary transcript binding"/>
    <property type="evidence" value="ECO:0007669"/>
    <property type="project" value="InterPro"/>
</dbReference>
<evidence type="ECO:0000256" key="1">
    <source>
        <dbReference type="SAM" id="MobiDB-lite"/>
    </source>
</evidence>
<comment type="caution">
    <text evidence="3">The sequence shown here is derived from an EMBL/GenBank/DDBJ whole genome shotgun (WGS) entry which is preliminary data.</text>
</comment>
<dbReference type="GO" id="GO:0000172">
    <property type="term" value="C:ribonuclease MRP complex"/>
    <property type="evidence" value="ECO:0007669"/>
    <property type="project" value="InterPro"/>
</dbReference>
<feature type="compositionally biased region" description="Acidic residues" evidence="1">
    <location>
        <begin position="402"/>
        <end position="413"/>
    </location>
</feature>
<reference evidence="3 4" key="1">
    <citation type="submission" date="2015-06" db="EMBL/GenBank/DDBJ databases">
        <title>Draft genome of the ant-associated black yeast Phialophora attae CBS 131958.</title>
        <authorList>
            <person name="Moreno L.F."/>
            <person name="Stielow B.J."/>
            <person name="de Hoog S."/>
            <person name="Vicente V.A."/>
            <person name="Weiss V.A."/>
            <person name="de Vries M."/>
            <person name="Cruz L.M."/>
            <person name="Souza E.M."/>
        </authorList>
    </citation>
    <scope>NUCLEOTIDE SEQUENCE [LARGE SCALE GENOMIC DNA]</scope>
    <source>
        <strain evidence="3 4">CBS 131958</strain>
    </source>
</reference>
<dbReference type="AlphaFoldDB" id="A0A0N1H6M8"/>
<proteinExistence type="predicted"/>
<dbReference type="GeneID" id="28741481"/>
<feature type="compositionally biased region" description="Acidic residues" evidence="1">
    <location>
        <begin position="343"/>
        <end position="365"/>
    </location>
</feature>
<keyword evidence="4" id="KW-1185">Reference proteome</keyword>
<evidence type="ECO:0000259" key="2">
    <source>
        <dbReference type="Pfam" id="PF20945"/>
    </source>
</evidence>
<feature type="domain" description="RNase MRP protein 1 RNA binding" evidence="2">
    <location>
        <begin position="156"/>
        <end position="274"/>
    </location>
</feature>
<name>A0A0N1H6M8_9EURO</name>
<dbReference type="GO" id="GO:0000294">
    <property type="term" value="P:nuclear-transcribed mRNA catabolic process, RNase MRP-dependent"/>
    <property type="evidence" value="ECO:0007669"/>
    <property type="project" value="TreeGrafter"/>
</dbReference>
<feature type="region of interest" description="Disordered" evidence="1">
    <location>
        <begin position="334"/>
        <end position="484"/>
    </location>
</feature>
<organism evidence="3 4">
    <name type="scientific">Cyphellophora attinorum</name>
    <dbReference type="NCBI Taxonomy" id="1664694"/>
    <lineage>
        <taxon>Eukaryota</taxon>
        <taxon>Fungi</taxon>
        <taxon>Dikarya</taxon>
        <taxon>Ascomycota</taxon>
        <taxon>Pezizomycotina</taxon>
        <taxon>Eurotiomycetes</taxon>
        <taxon>Chaetothyriomycetidae</taxon>
        <taxon>Chaetothyriales</taxon>
        <taxon>Cyphellophoraceae</taxon>
        <taxon>Cyphellophora</taxon>
    </lineage>
</organism>
<sequence length="484" mass="52185">MSKRKREEQPGGMRRRQAVGKSAASNKESTTTSSKPAPTPQRTMHRRDGHITKRTNEPRTGMAEPGNTVSTRAHVSAAASKPTTSTGTKRVALRPHPPRRSQPLPPLPASVATATNNVITAQASVSRKSASSSFTPINSTEISAKRLQHLHATATLLQTLFVRNRNQHRGQSWWRWLAMLRRRVGELVGVEAKLWQSRMGEEGTAAGMAGTAVVRQAQQARLRLEEETKLLHEKDVLEKWLREVLVPKAWAAFTTLVVDQQFAGLGLVLVGVVADVAGFVGACVEGEVGLEEKDEGEVAGRHMGSDSMLVDSAGEDLGQVVQRATTTATPMAMAAGHDTQPELGDEFDEEATTPVSEDEVLDESFDGFSSPPRSITEHAVRVPPLAPPGPDRPDAEAQDVASTDDEQQEDTDSEPTAAGEADAVRMGRSAVLASQSKKGISQQSTTTRRAQWDAGSSGKQTIKKKQKKKGKKRNAIDDLFAGLA</sequence>